<accession>A0A2P5GVF5</accession>
<dbReference type="OrthoDB" id="6615224at2"/>
<name>A0A2P5GVF5_9ENTR</name>
<protein>
    <submittedName>
        <fullName evidence="2">Uncharacterized protein</fullName>
    </submittedName>
</protein>
<keyword evidence="3" id="KW-1185">Reference proteome</keyword>
<dbReference type="EMBL" id="PQGE01000020">
    <property type="protein sequence ID" value="POP42359.1"/>
    <property type="molecule type" value="Genomic_DNA"/>
</dbReference>
<evidence type="ECO:0000313" key="2">
    <source>
        <dbReference type="EMBL" id="POP50548.1"/>
    </source>
</evidence>
<proteinExistence type="predicted"/>
<dbReference type="AlphaFoldDB" id="A0A2P5GVF5"/>
<dbReference type="Proteomes" id="UP000247005">
    <property type="component" value="Unassembled WGS sequence"/>
</dbReference>
<dbReference type="RefSeq" id="WP_103677829.1">
    <property type="nucleotide sequence ID" value="NZ_PQGD01000002.1"/>
</dbReference>
<evidence type="ECO:0000313" key="3">
    <source>
        <dbReference type="Proteomes" id="UP000237073"/>
    </source>
</evidence>
<gene>
    <name evidence="2" type="ORF">CHU32_03750</name>
    <name evidence="1" type="ORF">CHU33_20035</name>
</gene>
<dbReference type="EMBL" id="PQGD01000002">
    <property type="protein sequence ID" value="POP50548.1"/>
    <property type="molecule type" value="Genomic_DNA"/>
</dbReference>
<comment type="caution">
    <text evidence="2">The sequence shown here is derived from an EMBL/GenBank/DDBJ whole genome shotgun (WGS) entry which is preliminary data.</text>
</comment>
<dbReference type="Proteomes" id="UP000237073">
    <property type="component" value="Unassembled WGS sequence"/>
</dbReference>
<organism evidence="2 4">
    <name type="scientific">Superficieibacter electus</name>
    <dbReference type="NCBI Taxonomy" id="2022662"/>
    <lineage>
        <taxon>Bacteria</taxon>
        <taxon>Pseudomonadati</taxon>
        <taxon>Pseudomonadota</taxon>
        <taxon>Gammaproteobacteria</taxon>
        <taxon>Enterobacterales</taxon>
        <taxon>Enterobacteriaceae</taxon>
        <taxon>Superficieibacter</taxon>
    </lineage>
</organism>
<evidence type="ECO:0000313" key="4">
    <source>
        <dbReference type="Proteomes" id="UP000247005"/>
    </source>
</evidence>
<sequence length="106" mass="12484">MNYKTQFDNWFAREYPRGDEVMKFGMWQAFEYAMELFLPGMSEMAAENIALKTAAEFAVADDLWVDLGDDTYRYQYCEWYADDLRAALNTPITDLFFNGKINQEDL</sequence>
<reference evidence="3 4" key="1">
    <citation type="submission" date="2018-01" db="EMBL/GenBank/DDBJ databases">
        <title>Superficieibacter electus gen. nov., sp. nov., an extended-spectrum beta-lactamase possessing member of the Enterobacteriaceae family, isolated from intensive care unit surfaces.</title>
        <authorList>
            <person name="Potter R.F."/>
            <person name="D'Souza A.W."/>
        </authorList>
    </citation>
    <scope>NUCLEOTIDE SEQUENCE [LARGE SCALE GENOMIC DNA]</scope>
    <source>
        <strain evidence="2 4">BP-1</strain>
        <strain evidence="1 3">BP-2</strain>
    </source>
</reference>
<evidence type="ECO:0000313" key="1">
    <source>
        <dbReference type="EMBL" id="POP42359.1"/>
    </source>
</evidence>